<comment type="caution">
    <text evidence="1">The sequence shown here is derived from an EMBL/GenBank/DDBJ whole genome shotgun (WGS) entry which is preliminary data.</text>
</comment>
<proteinExistence type="predicted"/>
<evidence type="ECO:0000313" key="1">
    <source>
        <dbReference type="EMBL" id="NUU27974.1"/>
    </source>
</evidence>
<protein>
    <submittedName>
        <fullName evidence="1">Uncharacterized protein</fullName>
    </submittedName>
</protein>
<evidence type="ECO:0000313" key="2">
    <source>
        <dbReference type="Proteomes" id="UP000539146"/>
    </source>
</evidence>
<accession>A0A850DRR0</accession>
<reference evidence="1 2" key="1">
    <citation type="submission" date="2020-05" db="EMBL/GenBank/DDBJ databases">
        <title>Genome Sequencing of Type Strains.</title>
        <authorList>
            <person name="Lemaire J.F."/>
            <person name="Inderbitzin P."/>
            <person name="Gregorio O.A."/>
            <person name="Collins S.B."/>
            <person name="Wespe N."/>
            <person name="Knight-Connoni V."/>
        </authorList>
    </citation>
    <scope>NUCLEOTIDE SEQUENCE [LARGE SCALE GENOMIC DNA]</scope>
    <source>
        <strain evidence="1 2">DSM 20512</strain>
    </source>
</reference>
<name>A0A850DRR0_9MICO</name>
<gene>
    <name evidence="1" type="ORF">HP467_07590</name>
</gene>
<sequence length="80" mass="8857">MVGARTKGRTVGRFGSWYDRWNRTLIEKMGPSQIGAGHAEGVDDRSVDRPCPICHQPLSQHTVIRPEGQVRSSTLVCPGR</sequence>
<dbReference type="Proteomes" id="UP000539146">
    <property type="component" value="Unassembled WGS sequence"/>
</dbReference>
<dbReference type="EMBL" id="JABMCG010000095">
    <property type="protein sequence ID" value="NUU27974.1"/>
    <property type="molecule type" value="Genomic_DNA"/>
</dbReference>
<dbReference type="AlphaFoldDB" id="A0A850DRR0"/>
<organism evidence="1 2">
    <name type="scientific">Curtobacterium citreum</name>
    <dbReference type="NCBI Taxonomy" id="2036"/>
    <lineage>
        <taxon>Bacteria</taxon>
        <taxon>Bacillati</taxon>
        <taxon>Actinomycetota</taxon>
        <taxon>Actinomycetes</taxon>
        <taxon>Micrococcales</taxon>
        <taxon>Microbacteriaceae</taxon>
        <taxon>Curtobacterium</taxon>
    </lineage>
</organism>